<keyword evidence="5 9" id="KW-1133">Transmembrane helix</keyword>
<accession>A0A1J4NST6</accession>
<sequence>MWPTQLLTLAAIISNNAAPGVAVHFRTTQIVWFTLITSVVATPLLPFVMKLGDRYGKRRVMLVMVGLGVVGDVLAAVAGNYGLLILGRGIAGFYGVFAALSFPAVRDLFPSRLVRQATSLLGASMGVIALAGPFLAGRLITGLSFRPALWFIAIGTAVAFVMVLALVPETPRHDLESGFDWVGAIALSAGLAALVYALGQGQSWGWGSGKTVGWIAGAVVLLVAFAFVERSAGHPILDPRLISRRPVAVAVTVAAIGQAAALMMASFTVLLAVYPHIPGVSDGLGWSSMHNAQLGLSWNLCMILAGYLAGRLLRHSTPRLLWLTGLALATAGFGLMGAWHHTAPQLVLTQCLAQIGMGIVVATGPVLILGSVSVREQGQASGAFQMLTYVFMSLISAVGFAILTAHSKVVQGTAFYLDAGYRLVLLGGAAILLVTLLVSLLAPSRTAQETDAAAEPASAGPVGEAGEALA</sequence>
<dbReference type="InterPro" id="IPR020846">
    <property type="entry name" value="MFS_dom"/>
</dbReference>
<feature type="domain" description="Major facilitator superfamily (MFS) profile" evidence="10">
    <location>
        <begin position="1"/>
        <end position="446"/>
    </location>
</feature>
<evidence type="ECO:0000256" key="3">
    <source>
        <dbReference type="ARBA" id="ARBA00022475"/>
    </source>
</evidence>
<feature type="transmembrane region" description="Helical" evidence="9">
    <location>
        <begin position="211"/>
        <end position="228"/>
    </location>
</feature>
<dbReference type="SUPFAM" id="SSF103473">
    <property type="entry name" value="MFS general substrate transporter"/>
    <property type="match status" value="2"/>
</dbReference>
<keyword evidence="12" id="KW-1185">Reference proteome</keyword>
<feature type="transmembrane region" description="Helical" evidence="9">
    <location>
        <begin position="320"/>
        <end position="340"/>
    </location>
</feature>
<feature type="transmembrane region" description="Helical" evidence="9">
    <location>
        <begin position="60"/>
        <end position="79"/>
    </location>
</feature>
<comment type="caution">
    <text evidence="11">The sequence shown here is derived from an EMBL/GenBank/DDBJ whole genome shotgun (WGS) entry which is preliminary data.</text>
</comment>
<dbReference type="EMBL" id="LAVA02000057">
    <property type="protein sequence ID" value="OIJ65487.1"/>
    <property type="molecule type" value="Genomic_DNA"/>
</dbReference>
<dbReference type="PANTHER" id="PTHR42718:SF46">
    <property type="entry name" value="BLR6921 PROTEIN"/>
    <property type="match status" value="1"/>
</dbReference>
<evidence type="ECO:0000313" key="12">
    <source>
        <dbReference type="Proteomes" id="UP000034196"/>
    </source>
</evidence>
<organism evidence="11 12">
    <name type="scientific">Streptomyces mangrovisoli</name>
    <dbReference type="NCBI Taxonomy" id="1428628"/>
    <lineage>
        <taxon>Bacteria</taxon>
        <taxon>Bacillati</taxon>
        <taxon>Actinomycetota</taxon>
        <taxon>Actinomycetes</taxon>
        <taxon>Kitasatosporales</taxon>
        <taxon>Streptomycetaceae</taxon>
        <taxon>Streptomyces</taxon>
    </lineage>
</organism>
<keyword evidence="3" id="KW-1003">Cell membrane</keyword>
<dbReference type="Pfam" id="PF07690">
    <property type="entry name" value="MFS_1"/>
    <property type="match status" value="1"/>
</dbReference>
<gene>
    <name evidence="11" type="ORF">WN71_023360</name>
</gene>
<dbReference type="AlphaFoldDB" id="A0A1J4NST6"/>
<evidence type="ECO:0000256" key="9">
    <source>
        <dbReference type="SAM" id="Phobius"/>
    </source>
</evidence>
<evidence type="ECO:0000256" key="7">
    <source>
        <dbReference type="ARBA" id="ARBA00023251"/>
    </source>
</evidence>
<dbReference type="GO" id="GO:0005886">
    <property type="term" value="C:plasma membrane"/>
    <property type="evidence" value="ECO:0007669"/>
    <property type="project" value="UniProtKB-SubCell"/>
</dbReference>
<feature type="transmembrane region" description="Helical" evidence="9">
    <location>
        <begin position="249"/>
        <end position="274"/>
    </location>
</feature>
<dbReference type="GO" id="GO:0046677">
    <property type="term" value="P:response to antibiotic"/>
    <property type="evidence" value="ECO:0007669"/>
    <property type="project" value="UniProtKB-KW"/>
</dbReference>
<evidence type="ECO:0000256" key="5">
    <source>
        <dbReference type="ARBA" id="ARBA00022989"/>
    </source>
</evidence>
<feature type="transmembrane region" description="Helical" evidence="9">
    <location>
        <begin position="148"/>
        <end position="167"/>
    </location>
</feature>
<proteinExistence type="predicted"/>
<dbReference type="Gene3D" id="1.20.1250.20">
    <property type="entry name" value="MFS general substrate transporter like domains"/>
    <property type="match status" value="2"/>
</dbReference>
<feature type="transmembrane region" description="Helical" evidence="9">
    <location>
        <begin position="29"/>
        <end position="48"/>
    </location>
</feature>
<reference evidence="11" key="1">
    <citation type="submission" date="2016-10" db="EMBL/GenBank/DDBJ databases">
        <title>Genome sequence of Streptomyces mangrovisoli MUSC 149.</title>
        <authorList>
            <person name="Lee L.-H."/>
            <person name="Ser H.-L."/>
        </authorList>
    </citation>
    <scope>NUCLEOTIDE SEQUENCE [LARGE SCALE GENOMIC DNA]</scope>
    <source>
        <strain evidence="11">MUSC 149</strain>
    </source>
</reference>
<feature type="transmembrane region" description="Helical" evidence="9">
    <location>
        <begin position="85"/>
        <end position="105"/>
    </location>
</feature>
<evidence type="ECO:0000256" key="8">
    <source>
        <dbReference type="SAM" id="MobiDB-lite"/>
    </source>
</evidence>
<dbReference type="PANTHER" id="PTHR42718">
    <property type="entry name" value="MAJOR FACILITATOR SUPERFAMILY MULTIDRUG TRANSPORTER MFSC"/>
    <property type="match status" value="1"/>
</dbReference>
<feature type="transmembrane region" description="Helical" evidence="9">
    <location>
        <begin position="419"/>
        <end position="442"/>
    </location>
</feature>
<keyword evidence="6 9" id="KW-0472">Membrane</keyword>
<feature type="transmembrane region" description="Helical" evidence="9">
    <location>
        <begin position="294"/>
        <end position="313"/>
    </location>
</feature>
<name>A0A1J4NST6_9ACTN</name>
<feature type="region of interest" description="Disordered" evidence="8">
    <location>
        <begin position="451"/>
        <end position="470"/>
    </location>
</feature>
<feature type="transmembrane region" description="Helical" evidence="9">
    <location>
        <begin position="179"/>
        <end position="199"/>
    </location>
</feature>
<evidence type="ECO:0000256" key="4">
    <source>
        <dbReference type="ARBA" id="ARBA00022692"/>
    </source>
</evidence>
<comment type="subcellular location">
    <subcellularLocation>
        <location evidence="1">Cell membrane</location>
        <topology evidence="1">Multi-pass membrane protein</topology>
    </subcellularLocation>
</comment>
<feature type="transmembrane region" description="Helical" evidence="9">
    <location>
        <begin position="352"/>
        <end position="374"/>
    </location>
</feature>
<keyword evidence="2" id="KW-0813">Transport</keyword>
<feature type="transmembrane region" description="Helical" evidence="9">
    <location>
        <begin position="386"/>
        <end position="407"/>
    </location>
</feature>
<dbReference type="GO" id="GO:0022857">
    <property type="term" value="F:transmembrane transporter activity"/>
    <property type="evidence" value="ECO:0007669"/>
    <property type="project" value="InterPro"/>
</dbReference>
<dbReference type="InterPro" id="IPR036259">
    <property type="entry name" value="MFS_trans_sf"/>
</dbReference>
<evidence type="ECO:0000256" key="1">
    <source>
        <dbReference type="ARBA" id="ARBA00004651"/>
    </source>
</evidence>
<evidence type="ECO:0000256" key="6">
    <source>
        <dbReference type="ARBA" id="ARBA00023136"/>
    </source>
</evidence>
<evidence type="ECO:0000256" key="2">
    <source>
        <dbReference type="ARBA" id="ARBA00022448"/>
    </source>
</evidence>
<feature type="transmembrane region" description="Helical" evidence="9">
    <location>
        <begin position="117"/>
        <end position="136"/>
    </location>
</feature>
<evidence type="ECO:0000259" key="10">
    <source>
        <dbReference type="PROSITE" id="PS50850"/>
    </source>
</evidence>
<keyword evidence="4 9" id="KW-0812">Transmembrane</keyword>
<dbReference type="STRING" id="1428628.WN71_023360"/>
<keyword evidence="7" id="KW-0046">Antibiotic resistance</keyword>
<dbReference type="Proteomes" id="UP000034196">
    <property type="component" value="Unassembled WGS sequence"/>
</dbReference>
<dbReference type="PROSITE" id="PS50850">
    <property type="entry name" value="MFS"/>
    <property type="match status" value="1"/>
</dbReference>
<evidence type="ECO:0000313" key="11">
    <source>
        <dbReference type="EMBL" id="OIJ65487.1"/>
    </source>
</evidence>
<dbReference type="InterPro" id="IPR011701">
    <property type="entry name" value="MFS"/>
</dbReference>
<protein>
    <submittedName>
        <fullName evidence="11">MFS transporter</fullName>
    </submittedName>
</protein>